<accession>A0AA43KA85</accession>
<dbReference type="GO" id="GO:0006654">
    <property type="term" value="P:phosphatidic acid biosynthetic process"/>
    <property type="evidence" value="ECO:0007669"/>
    <property type="project" value="TreeGrafter"/>
</dbReference>
<protein>
    <submittedName>
        <fullName evidence="4">1-acyl-sn-glycerol-3-phosphate acyltransferase</fullName>
    </submittedName>
</protein>
<sequence length="229" mass="25917">MRSPPPTISHVSPWLINLVYALCRYLILPVYFGKIEIQGRENFPLENPVILAPTHRSRWDALILGYALGRDIFGRDLRFMVSANEMKGLQGWLIRHVGGFPIDPQHPSISSLRLGIKLLKASEVLVIFPEGNIFRTEEIQPLQPGLTRLALHTQCKYPSLDVKIVPIKIRYNPPIPGWGCHVQVHIGSCLQVANYCENLSSPNTEKLKNHLKSALENLCTSRQHYQQSA</sequence>
<evidence type="ECO:0000313" key="5">
    <source>
        <dbReference type="Proteomes" id="UP001159387"/>
    </source>
</evidence>
<dbReference type="RefSeq" id="WP_280653305.1">
    <property type="nucleotide sequence ID" value="NZ_JANQDH010000015.1"/>
</dbReference>
<dbReference type="PANTHER" id="PTHR10434">
    <property type="entry name" value="1-ACYL-SN-GLYCEROL-3-PHOSPHATE ACYLTRANSFERASE"/>
    <property type="match status" value="1"/>
</dbReference>
<comment type="caution">
    <text evidence="4">The sequence shown here is derived from an EMBL/GenBank/DDBJ whole genome shotgun (WGS) entry which is preliminary data.</text>
</comment>
<evidence type="ECO:0000256" key="1">
    <source>
        <dbReference type="ARBA" id="ARBA00022679"/>
    </source>
</evidence>
<dbReference type="GO" id="GO:0003841">
    <property type="term" value="F:1-acylglycerol-3-phosphate O-acyltransferase activity"/>
    <property type="evidence" value="ECO:0007669"/>
    <property type="project" value="TreeGrafter"/>
</dbReference>
<feature type="domain" description="Phospholipid/glycerol acyltransferase" evidence="3">
    <location>
        <begin position="49"/>
        <end position="172"/>
    </location>
</feature>
<keyword evidence="1" id="KW-0808">Transferase</keyword>
<dbReference type="SUPFAM" id="SSF69593">
    <property type="entry name" value="Glycerol-3-phosphate (1)-acyltransferase"/>
    <property type="match status" value="1"/>
</dbReference>
<organism evidence="4 5">
    <name type="scientific">Chrysosporum bergii ANA360D</name>
    <dbReference type="NCBI Taxonomy" id="617107"/>
    <lineage>
        <taxon>Bacteria</taxon>
        <taxon>Bacillati</taxon>
        <taxon>Cyanobacteriota</taxon>
        <taxon>Cyanophyceae</taxon>
        <taxon>Nostocales</taxon>
        <taxon>Nodulariaceae</taxon>
        <taxon>Chrysosporum</taxon>
    </lineage>
</organism>
<keyword evidence="5" id="KW-1185">Reference proteome</keyword>
<proteinExistence type="predicted"/>
<dbReference type="CDD" id="cd07989">
    <property type="entry name" value="LPLAT_AGPAT-like"/>
    <property type="match status" value="1"/>
</dbReference>
<name>A0AA43KA85_9CYAN</name>
<dbReference type="AlphaFoldDB" id="A0AA43KA85"/>
<evidence type="ECO:0000259" key="3">
    <source>
        <dbReference type="SMART" id="SM00563"/>
    </source>
</evidence>
<keyword evidence="2 4" id="KW-0012">Acyltransferase</keyword>
<dbReference type="EMBL" id="JANQDH010000015">
    <property type="protein sequence ID" value="MDH6059291.1"/>
    <property type="molecule type" value="Genomic_DNA"/>
</dbReference>
<gene>
    <name evidence="4" type="ORF">NWP17_02345</name>
</gene>
<evidence type="ECO:0000256" key="2">
    <source>
        <dbReference type="ARBA" id="ARBA00023315"/>
    </source>
</evidence>
<dbReference type="Pfam" id="PF01553">
    <property type="entry name" value="Acyltransferase"/>
    <property type="match status" value="1"/>
</dbReference>
<reference evidence="4 5" key="1">
    <citation type="journal article" date="2023" name="J. Phycol.">
        <title>Chrysosporum ovalisporum is synonymous with the true-branching cyanobacterium Umezakia natans (Nostocales/Aphanizomenonaceae).</title>
        <authorList>
            <person name="McGregor G.B."/>
            <person name="Sendall B.C."/>
            <person name="Niiyama Y."/>
            <person name="Tuji A."/>
            <person name="Willis A."/>
        </authorList>
    </citation>
    <scope>NUCLEOTIDE SEQUENCE [LARGE SCALE GENOMIC DNA]</scope>
    <source>
        <strain evidence="4 5">ANA360D</strain>
    </source>
</reference>
<dbReference type="SMART" id="SM00563">
    <property type="entry name" value="PlsC"/>
    <property type="match status" value="1"/>
</dbReference>
<evidence type="ECO:0000313" key="4">
    <source>
        <dbReference type="EMBL" id="MDH6059291.1"/>
    </source>
</evidence>
<dbReference type="InterPro" id="IPR002123">
    <property type="entry name" value="Plipid/glycerol_acylTrfase"/>
</dbReference>
<dbReference type="Proteomes" id="UP001159387">
    <property type="component" value="Unassembled WGS sequence"/>
</dbReference>
<dbReference type="PANTHER" id="PTHR10434:SF11">
    <property type="entry name" value="1-ACYL-SN-GLYCEROL-3-PHOSPHATE ACYLTRANSFERASE"/>
    <property type="match status" value="1"/>
</dbReference>